<gene>
    <name evidence="1" type="ORF">EVEC_LOCUS5050</name>
</gene>
<dbReference type="AlphaFoldDB" id="A0A0N4V5C8"/>
<dbReference type="Proteomes" id="UP000274131">
    <property type="component" value="Unassembled WGS sequence"/>
</dbReference>
<name>A0A0N4V5C8_ENTVE</name>
<dbReference type="OrthoDB" id="5829162at2759"/>
<keyword evidence="2" id="KW-1185">Reference proteome</keyword>
<organism evidence="3">
    <name type="scientific">Enterobius vermicularis</name>
    <name type="common">Human pinworm</name>
    <dbReference type="NCBI Taxonomy" id="51028"/>
    <lineage>
        <taxon>Eukaryota</taxon>
        <taxon>Metazoa</taxon>
        <taxon>Ecdysozoa</taxon>
        <taxon>Nematoda</taxon>
        <taxon>Chromadorea</taxon>
        <taxon>Rhabditida</taxon>
        <taxon>Spirurina</taxon>
        <taxon>Oxyuridomorpha</taxon>
        <taxon>Oxyuroidea</taxon>
        <taxon>Oxyuridae</taxon>
        <taxon>Enterobius</taxon>
    </lineage>
</organism>
<dbReference type="EMBL" id="UXUI01008038">
    <property type="protein sequence ID" value="VDD90299.1"/>
    <property type="molecule type" value="Genomic_DNA"/>
</dbReference>
<proteinExistence type="predicted"/>
<evidence type="ECO:0000313" key="2">
    <source>
        <dbReference type="Proteomes" id="UP000274131"/>
    </source>
</evidence>
<accession>A0A0N4V5C8</accession>
<evidence type="ECO:0000313" key="3">
    <source>
        <dbReference type="WBParaSite" id="EVEC_0000541901-mRNA-1"/>
    </source>
</evidence>
<reference evidence="1 2" key="2">
    <citation type="submission" date="2018-10" db="EMBL/GenBank/DDBJ databases">
        <authorList>
            <consortium name="Pathogen Informatics"/>
        </authorList>
    </citation>
    <scope>NUCLEOTIDE SEQUENCE [LARGE SCALE GENOMIC DNA]</scope>
</reference>
<reference evidence="3" key="1">
    <citation type="submission" date="2017-02" db="UniProtKB">
        <authorList>
            <consortium name="WormBaseParasite"/>
        </authorList>
    </citation>
    <scope>IDENTIFICATION</scope>
</reference>
<protein>
    <submittedName>
        <fullName evidence="3">Chromosome partitioning protein ParB</fullName>
    </submittedName>
</protein>
<dbReference type="WBParaSite" id="EVEC_0000541901-mRNA-1">
    <property type="protein sequence ID" value="EVEC_0000541901-mRNA-1"/>
    <property type="gene ID" value="EVEC_0000541901"/>
</dbReference>
<sequence>MLELDNYRIRYQVPVFTQATVFVNNPGDFSDKERLELMNNMVGEFENITGSWGPVGTMYFVRDFMQFETALKFEEEEYDYDPEEPDKKRHSGGPNFKNEDLSTFLVWPEYDFWTGFIQLQNDTIDGR</sequence>
<evidence type="ECO:0000313" key="1">
    <source>
        <dbReference type="EMBL" id="VDD90299.1"/>
    </source>
</evidence>